<evidence type="ECO:0000313" key="10">
    <source>
        <dbReference type="EMBL" id="BBP01783.1"/>
    </source>
</evidence>
<dbReference type="GO" id="GO:0030170">
    <property type="term" value="F:pyridoxal phosphate binding"/>
    <property type="evidence" value="ECO:0007669"/>
    <property type="project" value="UniProtKB-UniRule"/>
</dbReference>
<evidence type="ECO:0000256" key="5">
    <source>
        <dbReference type="ARBA" id="ARBA00060995"/>
    </source>
</evidence>
<dbReference type="UniPathway" id="UPA00051">
    <property type="reaction ID" value="UER00449"/>
</dbReference>
<evidence type="ECO:0000256" key="1">
    <source>
        <dbReference type="ARBA" id="ARBA00001933"/>
    </source>
</evidence>
<dbReference type="NCBIfam" id="NF006003">
    <property type="entry name" value="PRK08133.1"/>
    <property type="match status" value="1"/>
</dbReference>
<comment type="cofactor">
    <cofactor evidence="1 7 9">
        <name>pyridoxal 5'-phosphate</name>
        <dbReference type="ChEBI" id="CHEBI:597326"/>
    </cofactor>
</comment>
<dbReference type="InterPro" id="IPR015424">
    <property type="entry name" value="PyrdxlP-dep_Trfase"/>
</dbReference>
<name>A0A809SA66_9PROT</name>
<dbReference type="GO" id="GO:0071268">
    <property type="term" value="P:homocysteine biosynthetic process"/>
    <property type="evidence" value="ECO:0007669"/>
    <property type="project" value="InterPro"/>
</dbReference>
<comment type="pathway">
    <text evidence="7">Amino-acid biosynthesis; L-methionine biosynthesis via de novo pathway; L-homocysteine from O-succinyl-L-homoserine: step 1/1.</text>
</comment>
<dbReference type="InterPro" id="IPR006234">
    <property type="entry name" value="O-succ-hSer_sulfhydrylase"/>
</dbReference>
<evidence type="ECO:0000256" key="3">
    <source>
        <dbReference type="ARBA" id="ARBA00022679"/>
    </source>
</evidence>
<dbReference type="InterPro" id="IPR054542">
    <property type="entry name" value="Cys_met_metab_PP"/>
</dbReference>
<dbReference type="PANTHER" id="PTHR11808:SF80">
    <property type="entry name" value="CYSTATHIONINE GAMMA-LYASE"/>
    <property type="match status" value="1"/>
</dbReference>
<dbReference type="PROSITE" id="PS00868">
    <property type="entry name" value="CYS_MET_METAB_PP"/>
    <property type="match status" value="1"/>
</dbReference>
<keyword evidence="7" id="KW-0028">Amino-acid biosynthesis</keyword>
<keyword evidence="7" id="KW-0486">Methionine biosynthesis</keyword>
<accession>A0A809SA66</accession>
<evidence type="ECO:0000256" key="8">
    <source>
        <dbReference type="PIRSR" id="PIRSR001434-2"/>
    </source>
</evidence>
<dbReference type="Pfam" id="PF01053">
    <property type="entry name" value="Cys_Met_Meta_PP"/>
    <property type="match status" value="1"/>
</dbReference>
<evidence type="ECO:0000256" key="7">
    <source>
        <dbReference type="HAMAP-Rule" id="MF_02056"/>
    </source>
</evidence>
<dbReference type="GO" id="GO:0016846">
    <property type="term" value="F:carbon-sulfur lyase activity"/>
    <property type="evidence" value="ECO:0007669"/>
    <property type="project" value="TreeGrafter"/>
</dbReference>
<comment type="function">
    <text evidence="7">Catalyzes the formation of L-homocysteine from O-succinyl-L-homoserine (OSHS) and hydrogen sulfide.</text>
</comment>
<organism evidence="10 11">
    <name type="scientific">Sulfuriferula nivalis</name>
    <dbReference type="NCBI Taxonomy" id="2675298"/>
    <lineage>
        <taxon>Bacteria</taxon>
        <taxon>Pseudomonadati</taxon>
        <taxon>Pseudomonadota</taxon>
        <taxon>Betaproteobacteria</taxon>
        <taxon>Nitrosomonadales</taxon>
        <taxon>Sulfuricellaceae</taxon>
        <taxon>Sulfuriferula</taxon>
    </lineage>
</organism>
<evidence type="ECO:0000256" key="2">
    <source>
        <dbReference type="ARBA" id="ARBA00011881"/>
    </source>
</evidence>
<dbReference type="KEGG" id="sniv:SFSGTM_24910"/>
<dbReference type="HAMAP" id="MF_02056">
    <property type="entry name" value="MetZ"/>
    <property type="match status" value="1"/>
</dbReference>
<keyword evidence="11" id="KW-1185">Reference proteome</keyword>
<evidence type="ECO:0000256" key="4">
    <source>
        <dbReference type="ARBA" id="ARBA00022898"/>
    </source>
</evidence>
<comment type="catalytic activity">
    <reaction evidence="7">
        <text>O-succinyl-L-homoserine + hydrogen sulfide = L-homocysteine + succinate</text>
        <dbReference type="Rhea" id="RHEA:27826"/>
        <dbReference type="ChEBI" id="CHEBI:29919"/>
        <dbReference type="ChEBI" id="CHEBI:30031"/>
        <dbReference type="ChEBI" id="CHEBI:57661"/>
        <dbReference type="ChEBI" id="CHEBI:58199"/>
    </reaction>
</comment>
<feature type="modified residue" description="N6-(pyridoxal phosphate)lysine" evidence="7 8">
    <location>
        <position position="208"/>
    </location>
</feature>
<dbReference type="EC" id="2.5.1.-" evidence="7"/>
<dbReference type="FunFam" id="3.90.1150.10:FF:000033">
    <property type="entry name" value="Cystathionine gamma-synthase"/>
    <property type="match status" value="1"/>
</dbReference>
<gene>
    <name evidence="7 10" type="primary">metZ</name>
    <name evidence="10" type="ORF">SFSGTM_24910</name>
</gene>
<proteinExistence type="inferred from homology"/>
<dbReference type="EMBL" id="AP021881">
    <property type="protein sequence ID" value="BBP01783.1"/>
    <property type="molecule type" value="Genomic_DNA"/>
</dbReference>
<dbReference type="RefSeq" id="WP_162085508.1">
    <property type="nucleotide sequence ID" value="NZ_AP021881.1"/>
</dbReference>
<dbReference type="FunFam" id="3.40.640.10:FF:000035">
    <property type="entry name" value="O-succinylhomoserine sulfhydrylase"/>
    <property type="match status" value="1"/>
</dbReference>
<dbReference type="GO" id="GO:0005737">
    <property type="term" value="C:cytoplasm"/>
    <property type="evidence" value="ECO:0007669"/>
    <property type="project" value="TreeGrafter"/>
</dbReference>
<dbReference type="Gene3D" id="3.40.640.10">
    <property type="entry name" value="Type I PLP-dependent aspartate aminotransferase-like (Major domain)"/>
    <property type="match status" value="1"/>
</dbReference>
<dbReference type="InterPro" id="IPR015421">
    <property type="entry name" value="PyrdxlP-dep_Trfase_major"/>
</dbReference>
<dbReference type="NCBIfam" id="TIGR01325">
    <property type="entry name" value="O_suc_HS_sulf"/>
    <property type="match status" value="1"/>
</dbReference>
<evidence type="ECO:0000313" key="11">
    <source>
        <dbReference type="Proteomes" id="UP000463939"/>
    </source>
</evidence>
<dbReference type="PANTHER" id="PTHR11808">
    <property type="entry name" value="TRANS-SULFURATION ENZYME FAMILY MEMBER"/>
    <property type="match status" value="1"/>
</dbReference>
<evidence type="ECO:0000256" key="9">
    <source>
        <dbReference type="RuleBase" id="RU362118"/>
    </source>
</evidence>
<dbReference type="Gene3D" id="3.90.1150.10">
    <property type="entry name" value="Aspartate Aminotransferase, domain 1"/>
    <property type="match status" value="1"/>
</dbReference>
<dbReference type="SUPFAM" id="SSF53383">
    <property type="entry name" value="PLP-dependent transferases"/>
    <property type="match status" value="1"/>
</dbReference>
<sequence length="392" mass="42058">MQNEDYDIETLAVRAGITRSQFGEHSEALYLTSSFVFNNAAEAQARFKGEQPGNIYARFTNPTVTMFEQRLAALEGAERCVATASGMAAILATVMGLLKAGDHIIASRSIFGSTVQLFSNIIGRFGVETTYVSPTDISEWQAALRPNTKLFFVESPSNPLTEVSDIRALSALAKQSGVVLAVDNCFCSPALQQPLKLGADIVVHSATKYLDGQGRVLGGAVLGSHQLLEGVYGFLRTAGPTMSAFNAWVFLKGLETLKLRMDAHSASALALATWLEAHPNVARVYYPGLASHPQHELAMRQQRTGGGIVAFEVKGGQPAAWQVIDATKMISITANLGDAKTTITHPTTTTHSRMTPEQRANAGINDGLLRVAVGLESLRDIQNDLARGLDAL</sequence>
<dbReference type="GO" id="GO:0071266">
    <property type="term" value="P:'de novo' L-methionine biosynthetic process"/>
    <property type="evidence" value="ECO:0007669"/>
    <property type="project" value="UniProtKB-UniRule"/>
</dbReference>
<dbReference type="AlphaFoldDB" id="A0A809SA66"/>
<dbReference type="InterPro" id="IPR000277">
    <property type="entry name" value="Cys/Met-Metab_PyrdxlP-dep_enz"/>
</dbReference>
<comment type="subunit">
    <text evidence="2 7">Homotetramer.</text>
</comment>
<keyword evidence="3 7" id="KW-0808">Transferase</keyword>
<protein>
    <recommendedName>
        <fullName evidence="6 7">O-succinylhomoserine sulfhydrylase</fullName>
        <shortName evidence="7">OSH sulfhydrylase</shortName>
        <shortName evidence="7">OSHS sulfhydrylase</shortName>
        <ecNumber evidence="7">2.5.1.-</ecNumber>
    </recommendedName>
</protein>
<dbReference type="Proteomes" id="UP000463939">
    <property type="component" value="Chromosome"/>
</dbReference>
<keyword evidence="4 7" id="KW-0663">Pyridoxal phosphate</keyword>
<dbReference type="GO" id="GO:0019346">
    <property type="term" value="P:transsulfuration"/>
    <property type="evidence" value="ECO:0007669"/>
    <property type="project" value="InterPro"/>
</dbReference>
<dbReference type="PIRSF" id="PIRSF001434">
    <property type="entry name" value="CGS"/>
    <property type="match status" value="1"/>
</dbReference>
<reference evidence="11" key="1">
    <citation type="submission" date="2019-11" db="EMBL/GenBank/DDBJ databases">
        <title>Isolation and characterization of a novel species in the genus Sulfuriferula.</title>
        <authorList>
            <person name="Mochizuki J."/>
            <person name="Kojima H."/>
            <person name="Fukui M."/>
        </authorList>
    </citation>
    <scope>NUCLEOTIDE SEQUENCE [LARGE SCALE GENOMIC DNA]</scope>
    <source>
        <strain evidence="11">SGTM</strain>
    </source>
</reference>
<dbReference type="InterPro" id="IPR015422">
    <property type="entry name" value="PyrdxlP-dep_Trfase_small"/>
</dbReference>
<comment type="similarity">
    <text evidence="5 7">Belongs to the trans-sulfuration enzymes family. MetZ subfamily.</text>
</comment>
<dbReference type="GO" id="GO:0016765">
    <property type="term" value="F:transferase activity, transferring alkyl or aryl (other than methyl) groups"/>
    <property type="evidence" value="ECO:0007669"/>
    <property type="project" value="UniProtKB-UniRule"/>
</dbReference>
<evidence type="ECO:0000256" key="6">
    <source>
        <dbReference type="ARBA" id="ARBA00071157"/>
    </source>
</evidence>
<dbReference type="CDD" id="cd00614">
    <property type="entry name" value="CGS_like"/>
    <property type="match status" value="1"/>
</dbReference>